<accession>A0ACC1I592</accession>
<keyword evidence="2" id="KW-1185">Reference proteome</keyword>
<evidence type="ECO:0000313" key="1">
    <source>
        <dbReference type="EMBL" id="KAJ1880536.1"/>
    </source>
</evidence>
<reference evidence="1" key="1">
    <citation type="submission" date="2022-07" db="EMBL/GenBank/DDBJ databases">
        <title>Phylogenomic reconstructions and comparative analyses of Kickxellomycotina fungi.</title>
        <authorList>
            <person name="Reynolds N.K."/>
            <person name="Stajich J.E."/>
            <person name="Barry K."/>
            <person name="Grigoriev I.V."/>
            <person name="Crous P."/>
            <person name="Smith M.E."/>
        </authorList>
    </citation>
    <scope>NUCLEOTIDE SEQUENCE</scope>
    <source>
        <strain evidence="1">Benny 63K</strain>
    </source>
</reference>
<gene>
    <name evidence="1" type="ORF">LPJ66_011478</name>
</gene>
<evidence type="ECO:0000313" key="2">
    <source>
        <dbReference type="Proteomes" id="UP001150581"/>
    </source>
</evidence>
<organism evidence="1 2">
    <name type="scientific">Kickxella alabastrina</name>
    <dbReference type="NCBI Taxonomy" id="61397"/>
    <lineage>
        <taxon>Eukaryota</taxon>
        <taxon>Fungi</taxon>
        <taxon>Fungi incertae sedis</taxon>
        <taxon>Zoopagomycota</taxon>
        <taxon>Kickxellomycotina</taxon>
        <taxon>Kickxellomycetes</taxon>
        <taxon>Kickxellales</taxon>
        <taxon>Kickxellaceae</taxon>
        <taxon>Kickxella</taxon>
    </lineage>
</organism>
<protein>
    <submittedName>
        <fullName evidence="1">Uncharacterized protein</fullName>
    </submittedName>
</protein>
<comment type="caution">
    <text evidence="1">The sequence shown here is derived from an EMBL/GenBank/DDBJ whole genome shotgun (WGS) entry which is preliminary data.</text>
</comment>
<sequence>MGISTYSYEKAPSSYNVHNFNFTLQQQNSHLINANSIGFLAETGFDLNKQAREGIRYFAAPNPKPVEVKTLAINKEGGLIREIFLDIIRARKPLVIHNGLFDLMYVYQAFFGPLPESYESFVYDLCEMFPGGIYDTKHIVEMESPGAASFLAYAFHKSERVQDMQRVRGEDAVCAHLKDRFPLCEPEHAADIGVLPVVEGRKPYCEQFAAHGHCRYKERCLNSHDINFILDCQSKSKAQPKQNSDSSADSVTVTEEPSGVKRKATSDPGEPDEHPSKVTKVEAPATTPADSSVSVKSPSTKASSDLQSTMYHTAAYDAFMTGYIFASYRNLLQKKVSKYRNKVYLMGRPGQPLLIKAGIYATSSITYRQTVSLFEKPADAPALAPGSDTTDGTATEVATEETESDCGADKKNNEGDDLYKTQARPAEI</sequence>
<dbReference type="EMBL" id="JANBPG010003521">
    <property type="protein sequence ID" value="KAJ1880536.1"/>
    <property type="molecule type" value="Genomic_DNA"/>
</dbReference>
<dbReference type="Proteomes" id="UP001150581">
    <property type="component" value="Unassembled WGS sequence"/>
</dbReference>
<name>A0ACC1I592_9FUNG</name>
<proteinExistence type="predicted"/>